<evidence type="ECO:0000259" key="5">
    <source>
        <dbReference type="Pfam" id="PF05193"/>
    </source>
</evidence>
<feature type="chain" id="PRO_5022002553" evidence="3">
    <location>
        <begin position="38"/>
        <end position="946"/>
    </location>
</feature>
<dbReference type="Proteomes" id="UP000317366">
    <property type="component" value="Unassembled WGS sequence"/>
</dbReference>
<dbReference type="Gene3D" id="3.30.830.10">
    <property type="entry name" value="Metalloenzyme, LuxS/M16 peptidase-like"/>
    <property type="match status" value="4"/>
</dbReference>
<dbReference type="SUPFAM" id="SSF63411">
    <property type="entry name" value="LuxS/MPP-like metallohydrolase"/>
    <property type="match status" value="4"/>
</dbReference>
<dbReference type="InterPro" id="IPR007863">
    <property type="entry name" value="Peptidase_M16_C"/>
</dbReference>
<dbReference type="Pfam" id="PF00675">
    <property type="entry name" value="Peptidase_M16"/>
    <property type="match status" value="2"/>
</dbReference>
<name>A0A538TKP7_UNCEI</name>
<evidence type="ECO:0000256" key="1">
    <source>
        <dbReference type="ARBA" id="ARBA00007261"/>
    </source>
</evidence>
<evidence type="ECO:0000313" key="7">
    <source>
        <dbReference type="Proteomes" id="UP000317366"/>
    </source>
</evidence>
<feature type="domain" description="Peptidase M16 C-terminal" evidence="5">
    <location>
        <begin position="657"/>
        <end position="830"/>
    </location>
</feature>
<feature type="region of interest" description="Disordered" evidence="2">
    <location>
        <begin position="453"/>
        <end position="481"/>
    </location>
</feature>
<accession>A0A538TKP7</accession>
<comment type="similarity">
    <text evidence="1">Belongs to the peptidase M16 family.</text>
</comment>
<dbReference type="InterPro" id="IPR011765">
    <property type="entry name" value="Pept_M16_N"/>
</dbReference>
<dbReference type="GO" id="GO:0046872">
    <property type="term" value="F:metal ion binding"/>
    <property type="evidence" value="ECO:0007669"/>
    <property type="project" value="InterPro"/>
</dbReference>
<proteinExistence type="inferred from homology"/>
<comment type="caution">
    <text evidence="6">The sequence shown here is derived from an EMBL/GenBank/DDBJ whole genome shotgun (WGS) entry which is preliminary data.</text>
</comment>
<dbReference type="InterPro" id="IPR050361">
    <property type="entry name" value="MPP/UQCRC_Complex"/>
</dbReference>
<organism evidence="6 7">
    <name type="scientific">Eiseniibacteriota bacterium</name>
    <dbReference type="NCBI Taxonomy" id="2212470"/>
    <lineage>
        <taxon>Bacteria</taxon>
        <taxon>Candidatus Eiseniibacteriota</taxon>
    </lineage>
</organism>
<feature type="region of interest" description="Disordered" evidence="2">
    <location>
        <begin position="862"/>
        <end position="946"/>
    </location>
</feature>
<dbReference type="EMBL" id="VBOX01000043">
    <property type="protein sequence ID" value="TMQ64193.1"/>
    <property type="molecule type" value="Genomic_DNA"/>
</dbReference>
<evidence type="ECO:0000259" key="4">
    <source>
        <dbReference type="Pfam" id="PF00675"/>
    </source>
</evidence>
<dbReference type="PANTHER" id="PTHR11851:SF49">
    <property type="entry name" value="MITOCHONDRIAL-PROCESSING PEPTIDASE SUBUNIT ALPHA"/>
    <property type="match status" value="1"/>
</dbReference>
<dbReference type="AlphaFoldDB" id="A0A538TKP7"/>
<sequence>MYSRRSPRRHSLEPAAPIAALWLGLTLLASTPSPAAAQPRDQQTILLSRNDAAPVVTFEVVYHVGSRNEAPGTTGSAHLLEHLLFNKSTENFGRARGQRTFQEVLFQAGCDFSSTNMTTGYDRMNGYSTLPADKLELAMRIEADRLGRALILDSERQPEMTVVRNEYEIGENNPARALYKAVVGAAIVAHPYHWDPLGYRSDIEGVSTEALRQHYRDFFWPDNAEAILVGDFDTATALRMFDREFGSFPRSSKPVPSVITVEPPQEGERRVIVRRPGEVGLVKIGYMRPSSLHPDFIPLDVLSTILGSGVNSRLYQALVEKGFATGVSASNYALRDPFPILIDATVAQGVSHQKVEDAMKAALYAVGRDGVTPEELARAKSQLEVTVIRGRDGTYELAASLGEAVASANWKWFLQYVDTMNRVTAEDVRRVAATYLIPDHATVGWFVPAKADGKKPQKAAGAGGSTESSASSGRSAGEPAHATFAQRTLHRVLANGITLDVLANHAVPTVAVHGIVLAGRMHTPWEKPALGQLTAMMLERGTKTLDKRAIAARLDGVGARLHVTADMYGATIQGSSLSRDTKLLLSVLADEMKSPAFSDSELTKAKAEMKTDVLRAFDDTRQRAFDRLSQIAFPVGHPYHARSKDETLTSIAAARPADLRAFHKDRYVGASTYLAIVGDVDPARVAALVDSLLNDLPRGSRPDVDMPRVPRARPSHEAVALAGKANMDLMFGAASGLRRKDPDYEASLVANAALGQSSLSSRLGKRVRDTEGLTYNIYSRFTMTDFLDGVWLADVAVAPANLGKAMKSTREVIESYCKDGITEEEVATQKSFFAGNYRVQLATNAGTAQALVLAEKFGYRSHETQHHRRGGSREVPGVGPARATARASSRGCGPYCRPRAGRSNARSRPRSRDRSVRSTARGGHPEAVPRPRASGPGGPRRRTPAR</sequence>
<reference evidence="6 7" key="1">
    <citation type="journal article" date="2019" name="Nat. Microbiol.">
        <title>Mediterranean grassland soil C-N compound turnover is dependent on rainfall and depth, and is mediated by genomically divergent microorganisms.</title>
        <authorList>
            <person name="Diamond S."/>
            <person name="Andeer P.F."/>
            <person name="Li Z."/>
            <person name="Crits-Christoph A."/>
            <person name="Burstein D."/>
            <person name="Anantharaman K."/>
            <person name="Lane K.R."/>
            <person name="Thomas B.C."/>
            <person name="Pan C."/>
            <person name="Northen T.R."/>
            <person name="Banfield J.F."/>
        </authorList>
    </citation>
    <scope>NUCLEOTIDE SEQUENCE [LARGE SCALE GENOMIC DNA]</scope>
    <source>
        <strain evidence="6">WS_7</strain>
    </source>
</reference>
<feature type="signal peptide" evidence="3">
    <location>
        <begin position="1"/>
        <end position="37"/>
    </location>
</feature>
<feature type="compositionally biased region" description="Low complexity" evidence="2">
    <location>
        <begin position="465"/>
        <end position="477"/>
    </location>
</feature>
<feature type="domain" description="Peptidase M16 N-terminal" evidence="4">
    <location>
        <begin position="46"/>
        <end position="185"/>
    </location>
</feature>
<dbReference type="Pfam" id="PF05193">
    <property type="entry name" value="Peptidase_M16_C"/>
    <property type="match status" value="2"/>
</dbReference>
<protein>
    <submittedName>
        <fullName evidence="6">Insulinase family protein</fullName>
    </submittedName>
</protein>
<feature type="domain" description="Peptidase M16 N-terminal" evidence="4">
    <location>
        <begin position="506"/>
        <end position="633"/>
    </location>
</feature>
<keyword evidence="3" id="KW-0732">Signal</keyword>
<evidence type="ECO:0000256" key="3">
    <source>
        <dbReference type="SAM" id="SignalP"/>
    </source>
</evidence>
<evidence type="ECO:0000256" key="2">
    <source>
        <dbReference type="SAM" id="MobiDB-lite"/>
    </source>
</evidence>
<gene>
    <name evidence="6" type="ORF">E6K77_04120</name>
</gene>
<dbReference type="PANTHER" id="PTHR11851">
    <property type="entry name" value="METALLOPROTEASE"/>
    <property type="match status" value="1"/>
</dbReference>
<feature type="domain" description="Peptidase M16 C-terminal" evidence="5">
    <location>
        <begin position="206"/>
        <end position="383"/>
    </location>
</feature>
<dbReference type="InterPro" id="IPR011249">
    <property type="entry name" value="Metalloenz_LuxS/M16"/>
</dbReference>
<evidence type="ECO:0000313" key="6">
    <source>
        <dbReference type="EMBL" id="TMQ64193.1"/>
    </source>
</evidence>